<evidence type="ECO:0000313" key="5">
    <source>
        <dbReference type="Proteomes" id="UP001629113"/>
    </source>
</evidence>
<feature type="compositionally biased region" description="Basic and acidic residues" evidence="2">
    <location>
        <begin position="670"/>
        <end position="681"/>
    </location>
</feature>
<keyword evidence="5" id="KW-1185">Reference proteome</keyword>
<evidence type="ECO:0000256" key="2">
    <source>
        <dbReference type="SAM" id="MobiDB-lite"/>
    </source>
</evidence>
<accession>A0ABR4P7G5</accession>
<feature type="compositionally biased region" description="Basic and acidic residues" evidence="2">
    <location>
        <begin position="936"/>
        <end position="953"/>
    </location>
</feature>
<feature type="region of interest" description="Disordered" evidence="2">
    <location>
        <begin position="185"/>
        <end position="214"/>
    </location>
</feature>
<keyword evidence="1" id="KW-0479">Metal-binding</keyword>
<feature type="compositionally biased region" description="Polar residues" evidence="2">
    <location>
        <begin position="417"/>
        <end position="432"/>
    </location>
</feature>
<dbReference type="EMBL" id="JBFCZG010000008">
    <property type="protein sequence ID" value="KAL3419253.1"/>
    <property type="molecule type" value="Genomic_DNA"/>
</dbReference>
<protein>
    <submittedName>
        <fullName evidence="4">Pre-mRNA-splicing factor 38B</fullName>
    </submittedName>
</protein>
<dbReference type="PROSITE" id="PS50089">
    <property type="entry name" value="ZF_RING_2"/>
    <property type="match status" value="1"/>
</dbReference>
<feature type="compositionally biased region" description="Low complexity" evidence="2">
    <location>
        <begin position="115"/>
        <end position="129"/>
    </location>
</feature>
<feature type="domain" description="RING-type" evidence="3">
    <location>
        <begin position="24"/>
        <end position="60"/>
    </location>
</feature>
<feature type="compositionally biased region" description="Basic and acidic residues" evidence="2">
    <location>
        <begin position="622"/>
        <end position="658"/>
    </location>
</feature>
<feature type="region of interest" description="Disordered" evidence="2">
    <location>
        <begin position="417"/>
        <end position="443"/>
    </location>
</feature>
<feature type="compositionally biased region" description="Basic residues" evidence="2">
    <location>
        <begin position="763"/>
        <end position="773"/>
    </location>
</feature>
<feature type="compositionally biased region" description="Basic and acidic residues" evidence="2">
    <location>
        <begin position="1012"/>
        <end position="1028"/>
    </location>
</feature>
<feature type="region of interest" description="Disordered" evidence="2">
    <location>
        <begin position="562"/>
        <end position="1028"/>
    </location>
</feature>
<reference evidence="4 5" key="1">
    <citation type="submission" date="2024-06" db="EMBL/GenBank/DDBJ databases">
        <title>Complete genome of Phlyctema vagabunda strain 19-DSS-EL-015.</title>
        <authorList>
            <person name="Fiorenzani C."/>
        </authorList>
    </citation>
    <scope>NUCLEOTIDE SEQUENCE [LARGE SCALE GENOMIC DNA]</scope>
    <source>
        <strain evidence="4 5">19-DSS-EL-015</strain>
    </source>
</reference>
<feature type="compositionally biased region" description="Gly residues" evidence="2">
    <location>
        <begin position="391"/>
        <end position="402"/>
    </location>
</feature>
<feature type="compositionally biased region" description="Basic and acidic residues" evidence="2">
    <location>
        <begin position="860"/>
        <end position="921"/>
    </location>
</feature>
<proteinExistence type="predicted"/>
<dbReference type="SUPFAM" id="SSF57850">
    <property type="entry name" value="RING/U-box"/>
    <property type="match status" value="1"/>
</dbReference>
<feature type="compositionally biased region" description="Basic and acidic residues" evidence="2">
    <location>
        <begin position="740"/>
        <end position="762"/>
    </location>
</feature>
<feature type="compositionally biased region" description="Basic and acidic residues" evidence="2">
    <location>
        <begin position="774"/>
        <end position="792"/>
    </location>
</feature>
<feature type="compositionally biased region" description="Polar residues" evidence="2">
    <location>
        <begin position="825"/>
        <end position="835"/>
    </location>
</feature>
<feature type="compositionally biased region" description="Polar residues" evidence="2">
    <location>
        <begin position="154"/>
        <end position="165"/>
    </location>
</feature>
<feature type="compositionally biased region" description="Basic residues" evidence="2">
    <location>
        <begin position="682"/>
        <end position="691"/>
    </location>
</feature>
<evidence type="ECO:0000313" key="4">
    <source>
        <dbReference type="EMBL" id="KAL3419253.1"/>
    </source>
</evidence>
<feature type="region of interest" description="Disordered" evidence="2">
    <location>
        <begin position="356"/>
        <end position="405"/>
    </location>
</feature>
<dbReference type="InterPro" id="IPR013083">
    <property type="entry name" value="Znf_RING/FYVE/PHD"/>
</dbReference>
<evidence type="ECO:0000256" key="1">
    <source>
        <dbReference type="PROSITE-ProRule" id="PRU00175"/>
    </source>
</evidence>
<feature type="compositionally biased region" description="Low complexity" evidence="2">
    <location>
        <begin position="358"/>
        <end position="385"/>
    </location>
</feature>
<dbReference type="CDD" id="cd16620">
    <property type="entry name" value="vRING-HC-C4C4_RBBP6"/>
    <property type="match status" value="1"/>
</dbReference>
<sequence length="1028" mass="112050">MATAAQAELISSLAQDEIPIKLRCAICSRLAVNAFRLPCCDQAICESCQSTLPSSCPVCEHTPVAGEDCKPNKSLRTTIKVFLRTEEKKREALRLKEVKNTPPDTPCETEQNVTVVPEEAPVPEEAAPVISGTPRDPTPAIEEVEEGPSDPLDANQSQEAQQDIPQQSIEEIAPGQESIEEDLDTANNNGQEDQDGSKELADKDGDDQATGLQGVQGFGTGFGFDPTAAGGFNNMAFGAGGDFNQMQMMMAMQNGMAPNNFGNFPMMGMPGMNMDPMTMQNMFMNGGFGAAGMGMNGMNMGMGMGGFDGGIGSGFNNGWNQQQSWNVGPDNFNHPNAAGMGHGDYGANNPGFPSNAAGYNQGNFGRGGQFNDFQNNYGNQGYQARGRGRGRGGFNGRGGYGYGQNDALAQQFPQQFGTAQHTNGPISETGSIPTGPKADMPASNVDEFGREIRQASTIKEESTGESGAPGDGSADGPHNEEGATGNGGSNEMPQDGTTKEPAGQNEDDSQPKPIQTLDELQAASFNAPNGPAGFHQMSQVDMNGRNYGFARGGFAHNFRGRGGFGMQPPPVKAVPINAPTGPKAMREGLPNTGLSSLRGRGFSVAGGASSRPVPDPVVPTTEPEKVPKEKDRSRSPSQDRDRSRSRSRDRRRDRDRDERHRRKHRHRSASRSDDERESERRRERRKERRSRHHDEDEGRDIADDDKDKPSDSIEDHRQHGDEGTRSRSASPARSSHRSRRDKEKDRYREKDRGSDKDREYKSSSHKHRPSHRSHRDDRSRSRDRDRDRDREYRHSRRHESRRGSADVEGKDDAAGKEDDADNPSRKSSLIISSNGIEIKGASTRRAAETKMPMSIPTGPSKDRNAGPSGRDRDREKDRSSRYHDDRHRSSRHHDRDSERTSGGREKETRDAEKDKDKDKPKAPPTGPAALTGQDPHTLEREARNRERLLKEAQRIAGMASGLGRKRSRDDEGDDAAVAALASSGRKGRKKGRRGGGGGGVGSGTVNGDESEEARLSRLEAEREAARWG</sequence>
<keyword evidence="1" id="KW-0863">Zinc-finger</keyword>
<feature type="compositionally biased region" description="Gly residues" evidence="2">
    <location>
        <begin position="994"/>
        <end position="1004"/>
    </location>
</feature>
<name>A0ABR4P7G5_9HELO</name>
<feature type="region of interest" description="Disordered" evidence="2">
    <location>
        <begin position="456"/>
        <end position="512"/>
    </location>
</feature>
<gene>
    <name evidence="4" type="ORF">PVAG01_09475</name>
</gene>
<feature type="compositionally biased region" description="Basic and acidic residues" evidence="2">
    <location>
        <begin position="801"/>
        <end position="817"/>
    </location>
</feature>
<evidence type="ECO:0000259" key="3">
    <source>
        <dbReference type="PROSITE" id="PS50089"/>
    </source>
</evidence>
<keyword evidence="1" id="KW-0862">Zinc</keyword>
<dbReference type="Gene3D" id="3.30.40.10">
    <property type="entry name" value="Zinc/RING finger domain, C3HC4 (zinc finger)"/>
    <property type="match status" value="1"/>
</dbReference>
<dbReference type="Proteomes" id="UP001629113">
    <property type="component" value="Unassembled WGS sequence"/>
</dbReference>
<feature type="compositionally biased region" description="Basic and acidic residues" evidence="2">
    <location>
        <begin position="692"/>
        <end position="725"/>
    </location>
</feature>
<feature type="region of interest" description="Disordered" evidence="2">
    <location>
        <begin position="96"/>
        <end position="165"/>
    </location>
</feature>
<comment type="caution">
    <text evidence="4">The sequence shown here is derived from an EMBL/GenBank/DDBJ whole genome shotgun (WGS) entry which is preliminary data.</text>
</comment>
<organism evidence="4 5">
    <name type="scientific">Phlyctema vagabunda</name>
    <dbReference type="NCBI Taxonomy" id="108571"/>
    <lineage>
        <taxon>Eukaryota</taxon>
        <taxon>Fungi</taxon>
        <taxon>Dikarya</taxon>
        <taxon>Ascomycota</taxon>
        <taxon>Pezizomycotina</taxon>
        <taxon>Leotiomycetes</taxon>
        <taxon>Helotiales</taxon>
        <taxon>Dermateaceae</taxon>
        <taxon>Phlyctema</taxon>
    </lineage>
</organism>
<feature type="compositionally biased region" description="Basic residues" evidence="2">
    <location>
        <begin position="659"/>
        <end position="669"/>
    </location>
</feature>
<dbReference type="InterPro" id="IPR001841">
    <property type="entry name" value="Znf_RING"/>
</dbReference>